<dbReference type="Proteomes" id="UP001501521">
    <property type="component" value="Unassembled WGS sequence"/>
</dbReference>
<evidence type="ECO:0000313" key="3">
    <source>
        <dbReference type="Proteomes" id="UP001501521"/>
    </source>
</evidence>
<comment type="caution">
    <text evidence="2">The sequence shown here is derived from an EMBL/GenBank/DDBJ whole genome shotgun (WGS) entry which is preliminary data.</text>
</comment>
<proteinExistence type="predicted"/>
<gene>
    <name evidence="2" type="ORF">GCM10025789_30390</name>
</gene>
<dbReference type="EMBL" id="BAABLV010000050">
    <property type="protein sequence ID" value="GAA4908786.1"/>
    <property type="molecule type" value="Genomic_DNA"/>
</dbReference>
<dbReference type="RefSeq" id="WP_345584394.1">
    <property type="nucleotide sequence ID" value="NZ_BAABLV010000050.1"/>
</dbReference>
<evidence type="ECO:0000256" key="1">
    <source>
        <dbReference type="SAM" id="MobiDB-lite"/>
    </source>
</evidence>
<accession>A0ABP9FM93</accession>
<protein>
    <submittedName>
        <fullName evidence="2">Uncharacterized protein</fullName>
    </submittedName>
</protein>
<keyword evidence="3" id="KW-1185">Reference proteome</keyword>
<sequence>MMKVGEAANRLAKLEVLPPKGVRWAIAIANRDFLIHQYDDINRDIRLRRLSGTGLQTEGLTALSGDTSPCHKPCRSERPVAMNG</sequence>
<reference evidence="3" key="1">
    <citation type="journal article" date="2019" name="Int. J. Syst. Evol. Microbiol.">
        <title>The Global Catalogue of Microorganisms (GCM) 10K type strain sequencing project: providing services to taxonomists for standard genome sequencing and annotation.</title>
        <authorList>
            <consortium name="The Broad Institute Genomics Platform"/>
            <consortium name="The Broad Institute Genome Sequencing Center for Infectious Disease"/>
            <person name="Wu L."/>
            <person name="Ma J."/>
        </authorList>
    </citation>
    <scope>NUCLEOTIDE SEQUENCE [LARGE SCALE GENOMIC DNA]</scope>
    <source>
        <strain evidence="3">JCM 19125</strain>
    </source>
</reference>
<name>A0ABP9FM93_9ACTN</name>
<evidence type="ECO:0000313" key="2">
    <source>
        <dbReference type="EMBL" id="GAA4908786.1"/>
    </source>
</evidence>
<feature type="region of interest" description="Disordered" evidence="1">
    <location>
        <begin position="64"/>
        <end position="84"/>
    </location>
</feature>
<organism evidence="2 3">
    <name type="scientific">Tessaracoccus lubricantis</name>
    <dbReference type="NCBI Taxonomy" id="545543"/>
    <lineage>
        <taxon>Bacteria</taxon>
        <taxon>Bacillati</taxon>
        <taxon>Actinomycetota</taxon>
        <taxon>Actinomycetes</taxon>
        <taxon>Propionibacteriales</taxon>
        <taxon>Propionibacteriaceae</taxon>
        <taxon>Tessaracoccus</taxon>
    </lineage>
</organism>